<feature type="domain" description="Helicase ATP-binding" evidence="9">
    <location>
        <begin position="32"/>
        <end position="208"/>
    </location>
</feature>
<evidence type="ECO:0000259" key="11">
    <source>
        <dbReference type="PROSITE" id="PS51195"/>
    </source>
</evidence>
<evidence type="ECO:0000256" key="7">
    <source>
        <dbReference type="RuleBase" id="RU000492"/>
    </source>
</evidence>
<dbReference type="SUPFAM" id="SSF52540">
    <property type="entry name" value="P-loop containing nucleoside triphosphate hydrolases"/>
    <property type="match status" value="1"/>
</dbReference>
<dbReference type="PROSITE" id="PS51195">
    <property type="entry name" value="Q_MOTIF"/>
    <property type="match status" value="1"/>
</dbReference>
<gene>
    <name evidence="12" type="ORF">ACD_3C00056G0002</name>
</gene>
<evidence type="ECO:0000313" key="12">
    <source>
        <dbReference type="EMBL" id="EKE28458.1"/>
    </source>
</evidence>
<dbReference type="InterPro" id="IPR011545">
    <property type="entry name" value="DEAD/DEAH_box_helicase_dom"/>
</dbReference>
<keyword evidence="1 7" id="KW-0547">Nucleotide-binding</keyword>
<dbReference type="GO" id="GO:0005524">
    <property type="term" value="F:ATP binding"/>
    <property type="evidence" value="ECO:0007669"/>
    <property type="project" value="UniProtKB-KW"/>
</dbReference>
<dbReference type="GO" id="GO:0003724">
    <property type="term" value="F:RNA helicase activity"/>
    <property type="evidence" value="ECO:0007669"/>
    <property type="project" value="InterPro"/>
</dbReference>
<feature type="compositionally biased region" description="Polar residues" evidence="8">
    <location>
        <begin position="393"/>
        <end position="405"/>
    </location>
</feature>
<protein>
    <recommendedName>
        <fullName evidence="13">DEAD/DEAH box helicase</fullName>
    </recommendedName>
</protein>
<feature type="short sequence motif" description="Q motif" evidence="6">
    <location>
        <begin position="1"/>
        <end position="29"/>
    </location>
</feature>
<evidence type="ECO:0000256" key="6">
    <source>
        <dbReference type="PROSITE-ProRule" id="PRU00552"/>
    </source>
</evidence>
<dbReference type="InterPro" id="IPR001650">
    <property type="entry name" value="Helicase_C-like"/>
</dbReference>
<accession>K2FZR8</accession>
<dbReference type="CDD" id="cd18787">
    <property type="entry name" value="SF2_C_DEAD"/>
    <property type="match status" value="1"/>
</dbReference>
<dbReference type="EMBL" id="AMFJ01000330">
    <property type="protein sequence ID" value="EKE28458.1"/>
    <property type="molecule type" value="Genomic_DNA"/>
</dbReference>
<evidence type="ECO:0000256" key="5">
    <source>
        <dbReference type="ARBA" id="ARBA00038437"/>
    </source>
</evidence>
<dbReference type="InterPro" id="IPR014001">
    <property type="entry name" value="Helicase_ATP-bd"/>
</dbReference>
<dbReference type="InterPro" id="IPR044742">
    <property type="entry name" value="DEAD/DEAH_RhlB"/>
</dbReference>
<dbReference type="GO" id="GO:0016787">
    <property type="term" value="F:hydrolase activity"/>
    <property type="evidence" value="ECO:0007669"/>
    <property type="project" value="UniProtKB-KW"/>
</dbReference>
<dbReference type="Pfam" id="PF00270">
    <property type="entry name" value="DEAD"/>
    <property type="match status" value="1"/>
</dbReference>
<evidence type="ECO:0000259" key="9">
    <source>
        <dbReference type="PROSITE" id="PS51192"/>
    </source>
</evidence>
<dbReference type="PANTHER" id="PTHR47959:SF13">
    <property type="entry name" value="ATP-DEPENDENT RNA HELICASE RHLE"/>
    <property type="match status" value="1"/>
</dbReference>
<comment type="caution">
    <text evidence="12">The sequence shown here is derived from an EMBL/GenBank/DDBJ whole genome shotgun (WGS) entry which is preliminary data.</text>
</comment>
<evidence type="ECO:0008006" key="13">
    <source>
        <dbReference type="Google" id="ProtNLM"/>
    </source>
</evidence>
<keyword evidence="2 7" id="KW-0378">Hydrolase</keyword>
<comment type="similarity">
    <text evidence="5 7">Belongs to the DEAD box helicase family.</text>
</comment>
<dbReference type="Pfam" id="PF00271">
    <property type="entry name" value="Helicase_C"/>
    <property type="match status" value="1"/>
</dbReference>
<dbReference type="GO" id="GO:0003676">
    <property type="term" value="F:nucleic acid binding"/>
    <property type="evidence" value="ECO:0007669"/>
    <property type="project" value="InterPro"/>
</dbReference>
<dbReference type="InterPro" id="IPR000629">
    <property type="entry name" value="RNA-helicase_DEAD-box_CS"/>
</dbReference>
<dbReference type="SMART" id="SM00490">
    <property type="entry name" value="HELICc"/>
    <property type="match status" value="1"/>
</dbReference>
<feature type="compositionally biased region" description="Basic and acidic residues" evidence="8">
    <location>
        <begin position="406"/>
        <end position="415"/>
    </location>
</feature>
<feature type="region of interest" description="Disordered" evidence="8">
    <location>
        <begin position="387"/>
        <end position="415"/>
    </location>
</feature>
<dbReference type="PROSITE" id="PS00039">
    <property type="entry name" value="DEAD_ATP_HELICASE"/>
    <property type="match status" value="1"/>
</dbReference>
<dbReference type="PROSITE" id="PS51194">
    <property type="entry name" value="HELICASE_CTER"/>
    <property type="match status" value="1"/>
</dbReference>
<evidence type="ECO:0000256" key="4">
    <source>
        <dbReference type="ARBA" id="ARBA00022840"/>
    </source>
</evidence>
<evidence type="ECO:0000256" key="2">
    <source>
        <dbReference type="ARBA" id="ARBA00022801"/>
    </source>
</evidence>
<keyword evidence="4 7" id="KW-0067">ATP-binding</keyword>
<reference evidence="12" key="1">
    <citation type="journal article" date="2012" name="Science">
        <title>Fermentation, hydrogen, and sulfur metabolism in multiple uncultivated bacterial phyla.</title>
        <authorList>
            <person name="Wrighton K.C."/>
            <person name="Thomas B.C."/>
            <person name="Sharon I."/>
            <person name="Miller C.S."/>
            <person name="Castelle C.J."/>
            <person name="VerBerkmoes N.C."/>
            <person name="Wilkins M.J."/>
            <person name="Hettich R.L."/>
            <person name="Lipton M.S."/>
            <person name="Williams K.H."/>
            <person name="Long P.E."/>
            <person name="Banfield J.F."/>
        </authorList>
    </citation>
    <scope>NUCLEOTIDE SEQUENCE [LARGE SCALE GENOMIC DNA]</scope>
</reference>
<feature type="domain" description="Helicase C-terminal" evidence="10">
    <location>
        <begin position="219"/>
        <end position="379"/>
    </location>
</feature>
<proteinExistence type="inferred from homology"/>
<evidence type="ECO:0000256" key="3">
    <source>
        <dbReference type="ARBA" id="ARBA00022806"/>
    </source>
</evidence>
<evidence type="ECO:0000256" key="1">
    <source>
        <dbReference type="ARBA" id="ARBA00022741"/>
    </source>
</evidence>
<dbReference type="AlphaFoldDB" id="K2FZR8"/>
<feature type="domain" description="DEAD-box RNA helicase Q" evidence="11">
    <location>
        <begin position="1"/>
        <end position="29"/>
    </location>
</feature>
<sequence length="415" mass="47578">MLFTDLKLISPILKALEKEWYESPTPIQEKAIPHILEGRDVLGSAQTGTGKTAAFAIPTLQILSRERELSNQPRTIKSLILTPTRELAIQIEESFTAYWKNLWLRHAVIFWWVNQHAQVERLKKWIDILVATPWRLLDLMNQWFVKLNTVEIFILDEADRMLNMWFINDVKKVLTKLPAKKQTLFFSATMPKEISSLADSILVNPVKVEVAPISSTADTVRQAIYFVKKNDKKLLLASLLKSPTIASVLVFSRTKHWADRIVKDLEKAWIAAEAIHGNKSQNARQRALGNFKSGQTRVLVATDIAARWIDVDNLSHVVNYDLPNESETYVHRIGRTWRAGNNGVAISFCEQDEVEYLVDIEKLLGKPIPVVENHTYATTVNMSLKAPKKQQWQHKNFSSPRTNFSSDRKRSGFRR</sequence>
<dbReference type="Gene3D" id="3.40.50.300">
    <property type="entry name" value="P-loop containing nucleotide triphosphate hydrolases"/>
    <property type="match status" value="2"/>
</dbReference>
<dbReference type="CDD" id="cd00268">
    <property type="entry name" value="DEADc"/>
    <property type="match status" value="1"/>
</dbReference>
<evidence type="ECO:0000259" key="10">
    <source>
        <dbReference type="PROSITE" id="PS51194"/>
    </source>
</evidence>
<keyword evidence="3 7" id="KW-0347">Helicase</keyword>
<dbReference type="PANTHER" id="PTHR47959">
    <property type="entry name" value="ATP-DEPENDENT RNA HELICASE RHLE-RELATED"/>
    <property type="match status" value="1"/>
</dbReference>
<evidence type="ECO:0000256" key="8">
    <source>
        <dbReference type="SAM" id="MobiDB-lite"/>
    </source>
</evidence>
<name>K2FZR8_9BACT</name>
<dbReference type="GO" id="GO:0005829">
    <property type="term" value="C:cytosol"/>
    <property type="evidence" value="ECO:0007669"/>
    <property type="project" value="TreeGrafter"/>
</dbReference>
<organism evidence="12">
    <name type="scientific">uncultured bacterium</name>
    <name type="common">gcode 4</name>
    <dbReference type="NCBI Taxonomy" id="1234023"/>
    <lineage>
        <taxon>Bacteria</taxon>
        <taxon>environmental samples</taxon>
    </lineage>
</organism>
<dbReference type="PROSITE" id="PS51192">
    <property type="entry name" value="HELICASE_ATP_BIND_1"/>
    <property type="match status" value="1"/>
</dbReference>
<dbReference type="InterPro" id="IPR050079">
    <property type="entry name" value="DEAD_box_RNA_helicase"/>
</dbReference>
<dbReference type="InterPro" id="IPR027417">
    <property type="entry name" value="P-loop_NTPase"/>
</dbReference>
<dbReference type="InterPro" id="IPR014014">
    <property type="entry name" value="RNA_helicase_DEAD_Q_motif"/>
</dbReference>
<dbReference type="SMART" id="SM00487">
    <property type="entry name" value="DEXDc"/>
    <property type="match status" value="1"/>
</dbReference>